<feature type="compositionally biased region" description="Basic and acidic residues" evidence="1">
    <location>
        <begin position="175"/>
        <end position="200"/>
    </location>
</feature>
<name>A0A6A4T0D7_SCOMX</name>
<comment type="caution">
    <text evidence="2">The sequence shown here is derived from an EMBL/GenBank/DDBJ whole genome shotgun (WGS) entry which is preliminary data.</text>
</comment>
<organism evidence="2 3">
    <name type="scientific">Scophthalmus maximus</name>
    <name type="common">Turbot</name>
    <name type="synonym">Psetta maxima</name>
    <dbReference type="NCBI Taxonomy" id="52904"/>
    <lineage>
        <taxon>Eukaryota</taxon>
        <taxon>Metazoa</taxon>
        <taxon>Chordata</taxon>
        <taxon>Craniata</taxon>
        <taxon>Vertebrata</taxon>
        <taxon>Euteleostomi</taxon>
        <taxon>Actinopterygii</taxon>
        <taxon>Neopterygii</taxon>
        <taxon>Teleostei</taxon>
        <taxon>Neoteleostei</taxon>
        <taxon>Acanthomorphata</taxon>
        <taxon>Carangaria</taxon>
        <taxon>Pleuronectiformes</taxon>
        <taxon>Pleuronectoidei</taxon>
        <taxon>Scophthalmidae</taxon>
        <taxon>Scophthalmus</taxon>
    </lineage>
</organism>
<dbReference type="GO" id="GO:0007605">
    <property type="term" value="P:sensory perception of sound"/>
    <property type="evidence" value="ECO:0007669"/>
    <property type="project" value="InterPro"/>
</dbReference>
<sequence>MEELQRKLNQRYEGTKPRKVRFKLASSYSGRVLKHVYEDGQELDSPEEKYPHSFVHRKIPPSHLEVEQLCGFEDTHGDQPGVCPPTGLIAQRINVYRGMGSYKPTAGLTGEGEGDAKSQVLDFGKIIIYTSNLRIVRAPPRNPEALRHQTVPRVDFEGPPKARERPSRRRAKAPSTRDGEEREERQTSHTETELHGKVQDKPLPVPEGSESNGNEDEVVVRAEDKNNKPRENSASLTDASEEGPEETNEQCISSQGKVEGFRGS</sequence>
<feature type="region of interest" description="Disordered" evidence="1">
    <location>
        <begin position="140"/>
        <end position="264"/>
    </location>
</feature>
<evidence type="ECO:0000313" key="3">
    <source>
        <dbReference type="Proteomes" id="UP000438429"/>
    </source>
</evidence>
<proteinExistence type="predicted"/>
<dbReference type="InterPro" id="IPR033023">
    <property type="entry name" value="GRXCR2"/>
</dbReference>
<dbReference type="PANTHER" id="PTHR46926">
    <property type="entry name" value="GLUTAREDOXIN DOMAIN-CONTAINING CYSTEINE-RICH PROTEIN 2"/>
    <property type="match status" value="1"/>
</dbReference>
<dbReference type="PANTHER" id="PTHR46926:SF1">
    <property type="entry name" value="GLUTAREDOXIN DOMAIN-CONTAINING CYSTEINE-RICH PROTEIN 2"/>
    <property type="match status" value="1"/>
</dbReference>
<reference evidence="2 3" key="1">
    <citation type="submission" date="2019-06" db="EMBL/GenBank/DDBJ databases">
        <title>Draft genomes of female and male turbot (Scophthalmus maximus).</title>
        <authorList>
            <person name="Xu H."/>
            <person name="Xu X.-W."/>
            <person name="Shao C."/>
            <person name="Chen S."/>
        </authorList>
    </citation>
    <scope>NUCLEOTIDE SEQUENCE [LARGE SCALE GENOMIC DNA]</scope>
    <source>
        <strain evidence="2">Ysfricsl-2016a</strain>
        <tissue evidence="2">Blood</tissue>
    </source>
</reference>
<dbReference type="EMBL" id="VEVO01000008">
    <property type="protein sequence ID" value="KAF0038505.1"/>
    <property type="molecule type" value="Genomic_DNA"/>
</dbReference>
<accession>A0A6A4T0D7</accession>
<dbReference type="AlphaFoldDB" id="A0A6A4T0D7"/>
<protein>
    <recommendedName>
        <fullName evidence="4">Glutaredoxin domain-containing cysteine-rich protein 2</fullName>
    </recommendedName>
</protein>
<evidence type="ECO:0000313" key="2">
    <source>
        <dbReference type="EMBL" id="KAF0038505.1"/>
    </source>
</evidence>
<feature type="compositionally biased region" description="Acidic residues" evidence="1">
    <location>
        <begin position="239"/>
        <end position="248"/>
    </location>
</feature>
<gene>
    <name evidence="2" type="ORF">F2P81_008989</name>
</gene>
<feature type="compositionally biased region" description="Basic and acidic residues" evidence="1">
    <location>
        <begin position="154"/>
        <end position="165"/>
    </location>
</feature>
<feature type="compositionally biased region" description="Basic and acidic residues" evidence="1">
    <location>
        <begin position="218"/>
        <end position="231"/>
    </location>
</feature>
<dbReference type="Proteomes" id="UP000438429">
    <property type="component" value="Unassembled WGS sequence"/>
</dbReference>
<evidence type="ECO:0000256" key="1">
    <source>
        <dbReference type="SAM" id="MobiDB-lite"/>
    </source>
</evidence>
<evidence type="ECO:0008006" key="4">
    <source>
        <dbReference type="Google" id="ProtNLM"/>
    </source>
</evidence>